<dbReference type="Proteomes" id="UP001175228">
    <property type="component" value="Unassembled WGS sequence"/>
</dbReference>
<gene>
    <name evidence="1" type="ORF">EDD18DRAFT_1351918</name>
</gene>
<accession>A0AA39Q6I7</accession>
<reference evidence="1" key="1">
    <citation type="submission" date="2023-06" db="EMBL/GenBank/DDBJ databases">
        <authorList>
            <consortium name="Lawrence Berkeley National Laboratory"/>
            <person name="Ahrendt S."/>
            <person name="Sahu N."/>
            <person name="Indic B."/>
            <person name="Wong-Bajracharya J."/>
            <person name="Merenyi Z."/>
            <person name="Ke H.-M."/>
            <person name="Monk M."/>
            <person name="Kocsube S."/>
            <person name="Drula E."/>
            <person name="Lipzen A."/>
            <person name="Balint B."/>
            <person name="Henrissat B."/>
            <person name="Andreopoulos B."/>
            <person name="Martin F.M."/>
            <person name="Harder C.B."/>
            <person name="Rigling D."/>
            <person name="Ford K.L."/>
            <person name="Foster G.D."/>
            <person name="Pangilinan J."/>
            <person name="Papanicolaou A."/>
            <person name="Barry K."/>
            <person name="LaButti K."/>
            <person name="Viragh M."/>
            <person name="Koriabine M."/>
            <person name="Yan M."/>
            <person name="Riley R."/>
            <person name="Champramary S."/>
            <person name="Plett K.L."/>
            <person name="Tsai I.J."/>
            <person name="Slot J."/>
            <person name="Sipos G."/>
            <person name="Plett J."/>
            <person name="Nagy L.G."/>
            <person name="Grigoriev I.V."/>
        </authorList>
    </citation>
    <scope>NUCLEOTIDE SEQUENCE</scope>
    <source>
        <strain evidence="1">HWK02</strain>
    </source>
</reference>
<dbReference type="EMBL" id="JAUEPU010000013">
    <property type="protein sequence ID" value="KAK0497095.1"/>
    <property type="molecule type" value="Genomic_DNA"/>
</dbReference>
<name>A0AA39Q6I7_9AGAR</name>
<organism evidence="1 2">
    <name type="scientific">Armillaria luteobubalina</name>
    <dbReference type="NCBI Taxonomy" id="153913"/>
    <lineage>
        <taxon>Eukaryota</taxon>
        <taxon>Fungi</taxon>
        <taxon>Dikarya</taxon>
        <taxon>Basidiomycota</taxon>
        <taxon>Agaricomycotina</taxon>
        <taxon>Agaricomycetes</taxon>
        <taxon>Agaricomycetidae</taxon>
        <taxon>Agaricales</taxon>
        <taxon>Marasmiineae</taxon>
        <taxon>Physalacriaceae</taxon>
        <taxon>Armillaria</taxon>
    </lineage>
</organism>
<keyword evidence="2" id="KW-1185">Reference proteome</keyword>
<comment type="caution">
    <text evidence="1">The sequence shown here is derived from an EMBL/GenBank/DDBJ whole genome shotgun (WGS) entry which is preliminary data.</text>
</comment>
<dbReference type="AlphaFoldDB" id="A0AA39Q6I7"/>
<proteinExistence type="predicted"/>
<sequence>MAIISLLSMGTSSLCSMQGFRALDYCQNHHYTDPGSFSEMPAIESNTESVVQLDSPTSNKDDLFGYSPLAGYLFVAEKDLVRSIQDFGSMNPKATVQSSLAVAAIRELRQQSVEVGDEVENFTRELKSETDTHLLSYGRIQTRGEGGGLNNAAGLKKAAERMAASLNRLQKHAQLSLTRLKTLIRHSDECLEQLSSEAESRRVQYDGLTSRWLRGFRSDEKERTCKRRLEVTERMLSRHLEISDYLAQASHGLGSIQADIEALKVKTELLTVQDLPLHEMQDHWAGLITLRTSLLVKRAGDVDYLGDASVAALKYVGAHAHETMVELLLDS</sequence>
<evidence type="ECO:0000313" key="2">
    <source>
        <dbReference type="Proteomes" id="UP001175228"/>
    </source>
</evidence>
<evidence type="ECO:0000313" key="1">
    <source>
        <dbReference type="EMBL" id="KAK0497095.1"/>
    </source>
</evidence>
<protein>
    <submittedName>
        <fullName evidence="1">Uncharacterized protein</fullName>
    </submittedName>
</protein>